<gene>
    <name evidence="1" type="ORF">STAFG_3121</name>
</gene>
<dbReference type="HOGENOM" id="CLU_1884534_0_0_11"/>
<sequence length="135" mass="13992">MQPSAVTVTGDQVRARLPLYVPGDTEVRLRFVSAQQILEAPGTLSPAAGGTEAVLTAAPPAESHSGGVWRVALCLAPDAARPLYTGLPFALRAAGGSVQVAPVPQPGVALRVARRARRVLGAARRKVSRLRIGGQ</sequence>
<evidence type="ECO:0000313" key="2">
    <source>
        <dbReference type="Proteomes" id="UP000015001"/>
    </source>
</evidence>
<keyword evidence="2" id="KW-1185">Reference proteome</keyword>
<proteinExistence type="predicted"/>
<evidence type="ECO:0000313" key="1">
    <source>
        <dbReference type="EMBL" id="EPJ39833.1"/>
    </source>
</evidence>
<organism evidence="1 2">
    <name type="scientific">Streptomyces afghaniensis 772</name>
    <dbReference type="NCBI Taxonomy" id="1283301"/>
    <lineage>
        <taxon>Bacteria</taxon>
        <taxon>Bacillati</taxon>
        <taxon>Actinomycetota</taxon>
        <taxon>Actinomycetes</taxon>
        <taxon>Kitasatosporales</taxon>
        <taxon>Streptomycetaceae</taxon>
        <taxon>Streptomyces</taxon>
    </lineage>
</organism>
<accession>S4MJY4</accession>
<comment type="caution">
    <text evidence="1">The sequence shown here is derived from an EMBL/GenBank/DDBJ whole genome shotgun (WGS) entry which is preliminary data.</text>
</comment>
<reference evidence="1 2" key="1">
    <citation type="submission" date="2013-02" db="EMBL/GenBank/DDBJ databases">
        <title>Draft Genome Sequence of Streptomyces afghaniensis, Which Produces Compounds of the Julimycin B-Complex.</title>
        <authorList>
            <person name="Gruening B.A."/>
            <person name="Praeg A."/>
            <person name="Erxleben A."/>
            <person name="Guenther S."/>
            <person name="Fiedler H.-P."/>
            <person name="Goodfellow M."/>
            <person name="Mueller M."/>
        </authorList>
    </citation>
    <scope>NUCLEOTIDE SEQUENCE [LARGE SCALE GENOMIC DNA]</scope>
    <source>
        <strain evidence="1 2">772</strain>
    </source>
</reference>
<protein>
    <submittedName>
        <fullName evidence="1">Uncharacterized protein</fullName>
    </submittedName>
</protein>
<dbReference type="Proteomes" id="UP000015001">
    <property type="component" value="Unassembled WGS sequence"/>
</dbReference>
<name>S4MJY4_9ACTN</name>
<dbReference type="AlphaFoldDB" id="S4MJY4"/>
<dbReference type="PATRIC" id="fig|1283301.3.peg.3093"/>
<dbReference type="EMBL" id="AOPY01001403">
    <property type="protein sequence ID" value="EPJ39833.1"/>
    <property type="molecule type" value="Genomic_DNA"/>
</dbReference>